<dbReference type="EMBL" id="JARAWP010000018">
    <property type="protein sequence ID" value="MDX3021766.1"/>
    <property type="molecule type" value="Genomic_DNA"/>
</dbReference>
<evidence type="ECO:0000313" key="3">
    <source>
        <dbReference type="Proteomes" id="UP001272987"/>
    </source>
</evidence>
<name>A0AAP6BCD3_9ACTN</name>
<dbReference type="Proteomes" id="UP001282288">
    <property type="component" value="Unassembled WGS sequence"/>
</dbReference>
<evidence type="ECO:0000313" key="2">
    <source>
        <dbReference type="EMBL" id="MDX3021766.1"/>
    </source>
</evidence>
<dbReference type="RefSeq" id="WP_256725176.1">
    <property type="nucleotide sequence ID" value="NZ_BCMK01000001.1"/>
</dbReference>
<keyword evidence="3" id="KW-1185">Reference proteome</keyword>
<reference evidence="1 3" key="1">
    <citation type="journal article" date="2023" name="Microb. Genom.">
        <title>Mesoterricola silvestris gen. nov., sp. nov., Mesoterricola sediminis sp. nov., Geothrix oryzae sp. nov., Geothrix edaphica sp. nov., Geothrix rubra sp. nov., and Geothrix limicola sp. nov., six novel members of Acidobacteriota isolated from soils.</title>
        <authorList>
            <person name="Weisberg A.J."/>
            <person name="Pearce E."/>
            <person name="Kramer C.G."/>
            <person name="Chang J.H."/>
            <person name="Clarke C.R."/>
        </authorList>
    </citation>
    <scope>NUCLEOTIDE SEQUENCE</scope>
    <source>
        <strain evidence="2 3">NB05-1H</strain>
        <strain evidence="1">NRRL_B-16521</strain>
    </source>
</reference>
<protein>
    <submittedName>
        <fullName evidence="1">Uncharacterized protein</fullName>
    </submittedName>
</protein>
<gene>
    <name evidence="1" type="ORF">PV399_19510</name>
    <name evidence="2" type="ORF">PV666_28310</name>
</gene>
<comment type="caution">
    <text evidence="1">The sequence shown here is derived from an EMBL/GenBank/DDBJ whole genome shotgun (WGS) entry which is preliminary data.</text>
</comment>
<organism evidence="1 4">
    <name type="scientific">Streptomyces acidiscabies</name>
    <dbReference type="NCBI Taxonomy" id="42234"/>
    <lineage>
        <taxon>Bacteria</taxon>
        <taxon>Bacillati</taxon>
        <taxon>Actinomycetota</taxon>
        <taxon>Actinomycetes</taxon>
        <taxon>Kitasatosporales</taxon>
        <taxon>Streptomycetaceae</taxon>
        <taxon>Streptomyces</taxon>
    </lineage>
</organism>
<dbReference type="Proteomes" id="UP001272987">
    <property type="component" value="Unassembled WGS sequence"/>
</dbReference>
<accession>A0AAP6BCD3</accession>
<dbReference type="GeneID" id="75534094"/>
<evidence type="ECO:0000313" key="4">
    <source>
        <dbReference type="Proteomes" id="UP001282288"/>
    </source>
</evidence>
<sequence>MTLPRFGADGVLPADLVIAGYGADVDLDVIRSRRAARSTY</sequence>
<proteinExistence type="predicted"/>
<evidence type="ECO:0000313" key="1">
    <source>
        <dbReference type="EMBL" id="MDX2961882.1"/>
    </source>
</evidence>
<dbReference type="AlphaFoldDB" id="A0AAP6BCD3"/>
<dbReference type="EMBL" id="JARAWC010000013">
    <property type="protein sequence ID" value="MDX2961882.1"/>
    <property type="molecule type" value="Genomic_DNA"/>
</dbReference>